<evidence type="ECO:0000256" key="1">
    <source>
        <dbReference type="SAM" id="MobiDB-lite"/>
    </source>
</evidence>
<sequence>MANERKGGCALVENVALRLKHLRGGRGGSEPDRIVKERKGGRGACRKRGASI</sequence>
<evidence type="ECO:0000313" key="3">
    <source>
        <dbReference type="Proteomes" id="UP000054248"/>
    </source>
</evidence>
<reference evidence="3" key="2">
    <citation type="submission" date="2015-01" db="EMBL/GenBank/DDBJ databases">
        <title>Evolutionary Origins and Diversification of the Mycorrhizal Mutualists.</title>
        <authorList>
            <consortium name="DOE Joint Genome Institute"/>
            <consortium name="Mycorrhizal Genomics Consortium"/>
            <person name="Kohler A."/>
            <person name="Kuo A."/>
            <person name="Nagy L.G."/>
            <person name="Floudas D."/>
            <person name="Copeland A."/>
            <person name="Barry K.W."/>
            <person name="Cichocki N."/>
            <person name="Veneault-Fourrey C."/>
            <person name="LaButti K."/>
            <person name="Lindquist E.A."/>
            <person name="Lipzen A."/>
            <person name="Lundell T."/>
            <person name="Morin E."/>
            <person name="Murat C."/>
            <person name="Riley R."/>
            <person name="Ohm R."/>
            <person name="Sun H."/>
            <person name="Tunlid A."/>
            <person name="Henrissat B."/>
            <person name="Grigoriev I.V."/>
            <person name="Hibbett D.S."/>
            <person name="Martin F."/>
        </authorList>
    </citation>
    <scope>NUCLEOTIDE SEQUENCE [LARGE SCALE GENOMIC DNA]</scope>
    <source>
        <strain evidence="3">MUT 4182</strain>
    </source>
</reference>
<accession>A0A0C3L4A2</accession>
<feature type="compositionally biased region" description="Basic and acidic residues" evidence="1">
    <location>
        <begin position="29"/>
        <end position="40"/>
    </location>
</feature>
<dbReference type="HOGENOM" id="CLU_3093291_0_0_1"/>
<reference evidence="2 3" key="1">
    <citation type="submission" date="2014-04" db="EMBL/GenBank/DDBJ databases">
        <authorList>
            <consortium name="DOE Joint Genome Institute"/>
            <person name="Kuo A."/>
            <person name="Girlanda M."/>
            <person name="Perotto S."/>
            <person name="Kohler A."/>
            <person name="Nagy L.G."/>
            <person name="Floudas D."/>
            <person name="Copeland A."/>
            <person name="Barry K.W."/>
            <person name="Cichocki N."/>
            <person name="Veneault-Fourrey C."/>
            <person name="LaButti K."/>
            <person name="Lindquist E.A."/>
            <person name="Lipzen A."/>
            <person name="Lundell T."/>
            <person name="Morin E."/>
            <person name="Murat C."/>
            <person name="Sun H."/>
            <person name="Tunlid A."/>
            <person name="Henrissat B."/>
            <person name="Grigoriev I.V."/>
            <person name="Hibbett D.S."/>
            <person name="Martin F."/>
            <person name="Nordberg H.P."/>
            <person name="Cantor M.N."/>
            <person name="Hua S.X."/>
        </authorList>
    </citation>
    <scope>NUCLEOTIDE SEQUENCE [LARGE SCALE GENOMIC DNA]</scope>
    <source>
        <strain evidence="2 3">MUT 4182</strain>
    </source>
</reference>
<feature type="region of interest" description="Disordered" evidence="1">
    <location>
        <begin position="23"/>
        <end position="52"/>
    </location>
</feature>
<gene>
    <name evidence="2" type="ORF">M407DRAFT_242957</name>
</gene>
<proteinExistence type="predicted"/>
<feature type="compositionally biased region" description="Basic residues" evidence="1">
    <location>
        <begin position="41"/>
        <end position="52"/>
    </location>
</feature>
<name>A0A0C3L4A2_9AGAM</name>
<keyword evidence="3" id="KW-1185">Reference proteome</keyword>
<evidence type="ECO:0000313" key="2">
    <source>
        <dbReference type="EMBL" id="KIO28658.1"/>
    </source>
</evidence>
<organism evidence="2 3">
    <name type="scientific">Tulasnella calospora MUT 4182</name>
    <dbReference type="NCBI Taxonomy" id="1051891"/>
    <lineage>
        <taxon>Eukaryota</taxon>
        <taxon>Fungi</taxon>
        <taxon>Dikarya</taxon>
        <taxon>Basidiomycota</taxon>
        <taxon>Agaricomycotina</taxon>
        <taxon>Agaricomycetes</taxon>
        <taxon>Cantharellales</taxon>
        <taxon>Tulasnellaceae</taxon>
        <taxon>Tulasnella</taxon>
    </lineage>
</organism>
<dbReference type="EMBL" id="KN822992">
    <property type="protein sequence ID" value="KIO28658.1"/>
    <property type="molecule type" value="Genomic_DNA"/>
</dbReference>
<dbReference type="Proteomes" id="UP000054248">
    <property type="component" value="Unassembled WGS sequence"/>
</dbReference>
<feature type="non-terminal residue" evidence="2">
    <location>
        <position position="52"/>
    </location>
</feature>
<protein>
    <submittedName>
        <fullName evidence="2">Uncharacterized protein</fullName>
    </submittedName>
</protein>
<dbReference type="AlphaFoldDB" id="A0A0C3L4A2"/>